<comment type="caution">
    <text evidence="2">The sequence shown here is derived from an EMBL/GenBank/DDBJ whole genome shotgun (WGS) entry which is preliminary data.</text>
</comment>
<evidence type="ECO:0000256" key="1">
    <source>
        <dbReference type="SAM" id="MobiDB-lite"/>
    </source>
</evidence>
<sequence length="110" mass="11877">MLRHKGCEEPHLGILGHKGEGGARRGGGEDLEGAGRTVRRRAWWATEGSNSAPIIIITLQGEPGARTRAPGDRRLKILAPPTVNSAQRGGVAQGTLVIYFEICDIEHWCL</sequence>
<feature type="compositionally biased region" description="Basic and acidic residues" evidence="1">
    <location>
        <begin position="1"/>
        <end position="28"/>
    </location>
</feature>
<protein>
    <submittedName>
        <fullName evidence="2">Uncharacterized protein</fullName>
    </submittedName>
</protein>
<accession>A0ABQ7R1L5</accession>
<name>A0ABQ7R1L5_PLUXY</name>
<gene>
    <name evidence="2" type="ORF">JYU34_002176</name>
</gene>
<evidence type="ECO:0000313" key="2">
    <source>
        <dbReference type="EMBL" id="KAG7311175.1"/>
    </source>
</evidence>
<reference evidence="2 3" key="1">
    <citation type="submission" date="2021-06" db="EMBL/GenBank/DDBJ databases">
        <title>A haploid diamondback moth (Plutella xylostella L.) genome assembly resolves 31 chromosomes and identifies a diamide resistance mutation.</title>
        <authorList>
            <person name="Ward C.M."/>
            <person name="Perry K.D."/>
            <person name="Baker G."/>
            <person name="Powis K."/>
            <person name="Heckel D.G."/>
            <person name="Baxter S.W."/>
        </authorList>
    </citation>
    <scope>NUCLEOTIDE SEQUENCE [LARGE SCALE GENOMIC DNA]</scope>
    <source>
        <strain evidence="2 3">LV</strain>
        <tissue evidence="2">Single pupa</tissue>
    </source>
</reference>
<feature type="region of interest" description="Disordered" evidence="1">
    <location>
        <begin position="1"/>
        <end position="33"/>
    </location>
</feature>
<organism evidence="2 3">
    <name type="scientific">Plutella xylostella</name>
    <name type="common">Diamondback moth</name>
    <name type="synonym">Plutella maculipennis</name>
    <dbReference type="NCBI Taxonomy" id="51655"/>
    <lineage>
        <taxon>Eukaryota</taxon>
        <taxon>Metazoa</taxon>
        <taxon>Ecdysozoa</taxon>
        <taxon>Arthropoda</taxon>
        <taxon>Hexapoda</taxon>
        <taxon>Insecta</taxon>
        <taxon>Pterygota</taxon>
        <taxon>Neoptera</taxon>
        <taxon>Endopterygota</taxon>
        <taxon>Lepidoptera</taxon>
        <taxon>Glossata</taxon>
        <taxon>Ditrysia</taxon>
        <taxon>Yponomeutoidea</taxon>
        <taxon>Plutellidae</taxon>
        <taxon>Plutella</taxon>
    </lineage>
</organism>
<keyword evidence="3" id="KW-1185">Reference proteome</keyword>
<proteinExistence type="predicted"/>
<dbReference type="EMBL" id="JAHIBW010000004">
    <property type="protein sequence ID" value="KAG7311175.1"/>
    <property type="molecule type" value="Genomic_DNA"/>
</dbReference>
<evidence type="ECO:0000313" key="3">
    <source>
        <dbReference type="Proteomes" id="UP000823941"/>
    </source>
</evidence>
<dbReference type="Proteomes" id="UP000823941">
    <property type="component" value="Chromosome 4"/>
</dbReference>